<organism evidence="1">
    <name type="scientific">Cucumis melo</name>
    <name type="common">Muskmelon</name>
    <dbReference type="NCBI Taxonomy" id="3656"/>
    <lineage>
        <taxon>Eukaryota</taxon>
        <taxon>Viridiplantae</taxon>
        <taxon>Streptophyta</taxon>
        <taxon>Embryophyta</taxon>
        <taxon>Tracheophyta</taxon>
        <taxon>Spermatophyta</taxon>
        <taxon>Magnoliopsida</taxon>
        <taxon>eudicotyledons</taxon>
        <taxon>Gunneridae</taxon>
        <taxon>Pentapetalae</taxon>
        <taxon>rosids</taxon>
        <taxon>fabids</taxon>
        <taxon>Cucurbitales</taxon>
        <taxon>Cucurbitaceae</taxon>
        <taxon>Benincaseae</taxon>
        <taxon>Cucumis</taxon>
    </lineage>
</organism>
<dbReference type="Gramene" id="MELO3C029752.2.1">
    <property type="protein sequence ID" value="MELO3C029752.2.1"/>
    <property type="gene ID" value="MELO3C029752.2"/>
</dbReference>
<name>A0A9I9E772_CUCME</name>
<protein>
    <submittedName>
        <fullName evidence="1">Uncharacterized protein</fullName>
    </submittedName>
</protein>
<dbReference type="AlphaFoldDB" id="A0A9I9E772"/>
<proteinExistence type="predicted"/>
<reference evidence="1" key="1">
    <citation type="submission" date="2023-03" db="UniProtKB">
        <authorList>
            <consortium name="EnsemblPlants"/>
        </authorList>
    </citation>
    <scope>IDENTIFICATION</scope>
</reference>
<sequence length="143" mass="15592">MSNLRRVKVKGQRLRSKSKLRLSLPQSPYLILLPEGLPMNQSRSHGRLQDLAGNYGPFHLCSNTAAPSSWRYPGREGIGSIGGGIFICKVVGIDSTSFYIEPTMSSGWFLGGLLIPAHAYCFVACMTARNHGWHAVCSAEAPD</sequence>
<evidence type="ECO:0000313" key="1">
    <source>
        <dbReference type="EnsemblPlants" id="MELO3C029752.2.1"/>
    </source>
</evidence>
<accession>A0A9I9E772</accession>
<dbReference type="EnsemblPlants" id="MELO3C029752.2.1">
    <property type="protein sequence ID" value="MELO3C029752.2.1"/>
    <property type="gene ID" value="MELO3C029752.2"/>
</dbReference>